<keyword evidence="1" id="KW-0732">Signal</keyword>
<proteinExistence type="predicted"/>
<dbReference type="InterPro" id="IPR001304">
    <property type="entry name" value="C-type_lectin-like"/>
</dbReference>
<protein>
    <submittedName>
        <fullName evidence="4">Uncharacterized protein LOC101854408</fullName>
    </submittedName>
</protein>
<gene>
    <name evidence="4" type="primary">LOC101854408</name>
</gene>
<dbReference type="SUPFAM" id="SSF56436">
    <property type="entry name" value="C-type lectin-like"/>
    <property type="match status" value="1"/>
</dbReference>
<dbReference type="InterPro" id="IPR016187">
    <property type="entry name" value="CTDL_fold"/>
</dbReference>
<dbReference type="RefSeq" id="XP_005097793.1">
    <property type="nucleotide sequence ID" value="XM_005097736.2"/>
</dbReference>
<evidence type="ECO:0000256" key="1">
    <source>
        <dbReference type="SAM" id="SignalP"/>
    </source>
</evidence>
<dbReference type="PROSITE" id="PS50041">
    <property type="entry name" value="C_TYPE_LECTIN_2"/>
    <property type="match status" value="1"/>
</dbReference>
<reference evidence="4" key="1">
    <citation type="submission" date="2025-08" db="UniProtKB">
        <authorList>
            <consortium name="RefSeq"/>
        </authorList>
    </citation>
    <scope>IDENTIFICATION</scope>
</reference>
<dbReference type="GeneID" id="101854408"/>
<keyword evidence="3" id="KW-1185">Reference proteome</keyword>
<evidence type="ECO:0000259" key="2">
    <source>
        <dbReference type="PROSITE" id="PS50041"/>
    </source>
</evidence>
<feature type="domain" description="C-type lectin" evidence="2">
    <location>
        <begin position="192"/>
        <end position="303"/>
    </location>
</feature>
<evidence type="ECO:0000313" key="3">
    <source>
        <dbReference type="Proteomes" id="UP000694888"/>
    </source>
</evidence>
<dbReference type="Proteomes" id="UP000694888">
    <property type="component" value="Unplaced"/>
</dbReference>
<name>A0ABM0JNF4_APLCA</name>
<feature type="signal peptide" evidence="1">
    <location>
        <begin position="1"/>
        <end position="19"/>
    </location>
</feature>
<evidence type="ECO:0000313" key="4">
    <source>
        <dbReference type="RefSeq" id="XP_005097793.1"/>
    </source>
</evidence>
<accession>A0ABM0JNF4</accession>
<feature type="chain" id="PRO_5047278421" evidence="1">
    <location>
        <begin position="20"/>
        <end position="318"/>
    </location>
</feature>
<dbReference type="CDD" id="cd00037">
    <property type="entry name" value="CLECT"/>
    <property type="match status" value="1"/>
</dbReference>
<dbReference type="InterPro" id="IPR016186">
    <property type="entry name" value="C-type_lectin-like/link_sf"/>
</dbReference>
<sequence length="318" mass="35281">MMRCYFPVLLVCGWQLAAAVLDLHTSPNEIQPCTDLQVTIACSFFDHNSTEYSRLVSMTISQLGQTSSAVDLASVDSFSGSQVHTRDVPGVSVTGNITSTATEGHLVLNYPVLHLGEGGHFVCESTSIDYFGHAHQETATATVEQITPDENPGNTISTIILSEFKRLLEKRDYLTPGYYSYDENEVAASGTHEGHTYLASKEALSYEIAWLKCAQKGGYLAEINTQEEYNFVTGFLKNATQDHLPHGLRYFITGGIVNGTTFHFRRHPEDPMYIVWAYYEPGYNDTPCLSLDKENFKFADTVCANTDVSSLCELPYSM</sequence>
<organism evidence="3 4">
    <name type="scientific">Aplysia californica</name>
    <name type="common">California sea hare</name>
    <dbReference type="NCBI Taxonomy" id="6500"/>
    <lineage>
        <taxon>Eukaryota</taxon>
        <taxon>Metazoa</taxon>
        <taxon>Spiralia</taxon>
        <taxon>Lophotrochozoa</taxon>
        <taxon>Mollusca</taxon>
        <taxon>Gastropoda</taxon>
        <taxon>Heterobranchia</taxon>
        <taxon>Euthyneura</taxon>
        <taxon>Tectipleura</taxon>
        <taxon>Aplysiida</taxon>
        <taxon>Aplysioidea</taxon>
        <taxon>Aplysiidae</taxon>
        <taxon>Aplysia</taxon>
    </lineage>
</organism>
<dbReference type="Gene3D" id="3.10.100.10">
    <property type="entry name" value="Mannose-Binding Protein A, subunit A"/>
    <property type="match status" value="1"/>
</dbReference>